<evidence type="ECO:0000313" key="2">
    <source>
        <dbReference type="Proteomes" id="UP000647172"/>
    </source>
</evidence>
<proteinExistence type="predicted"/>
<reference evidence="1" key="1">
    <citation type="submission" date="2021-01" db="EMBL/GenBank/DDBJ databases">
        <title>Whole genome shotgun sequence of Actinoplanes nipponensis NBRC 14063.</title>
        <authorList>
            <person name="Komaki H."/>
            <person name="Tamura T."/>
        </authorList>
    </citation>
    <scope>NUCLEOTIDE SEQUENCE</scope>
    <source>
        <strain evidence="1">NBRC 14063</strain>
    </source>
</reference>
<accession>A0A919JJB1</accession>
<sequence>MLTVVTLLFSAVCGAASICMSWLIVSVVLMPLIRPSILAIALIPPSVGLERDGRPAMSPTARLFGCLSR</sequence>
<gene>
    <name evidence="1" type="ORF">Ani05nite_38590</name>
</gene>
<dbReference type="AlphaFoldDB" id="A0A919JJB1"/>
<evidence type="ECO:0000313" key="1">
    <source>
        <dbReference type="EMBL" id="GIE50325.1"/>
    </source>
</evidence>
<dbReference type="EMBL" id="BOMQ01000047">
    <property type="protein sequence ID" value="GIE50325.1"/>
    <property type="molecule type" value="Genomic_DNA"/>
</dbReference>
<name>A0A919JJB1_9ACTN</name>
<organism evidence="1 2">
    <name type="scientific">Actinoplanes nipponensis</name>
    <dbReference type="NCBI Taxonomy" id="135950"/>
    <lineage>
        <taxon>Bacteria</taxon>
        <taxon>Bacillati</taxon>
        <taxon>Actinomycetota</taxon>
        <taxon>Actinomycetes</taxon>
        <taxon>Micromonosporales</taxon>
        <taxon>Micromonosporaceae</taxon>
        <taxon>Actinoplanes</taxon>
    </lineage>
</organism>
<dbReference type="Proteomes" id="UP000647172">
    <property type="component" value="Unassembled WGS sequence"/>
</dbReference>
<keyword evidence="2" id="KW-1185">Reference proteome</keyword>
<protein>
    <submittedName>
        <fullName evidence="1">Uncharacterized protein</fullName>
    </submittedName>
</protein>
<comment type="caution">
    <text evidence="1">The sequence shown here is derived from an EMBL/GenBank/DDBJ whole genome shotgun (WGS) entry which is preliminary data.</text>
</comment>